<feature type="region of interest" description="Disordered" evidence="1">
    <location>
        <begin position="77"/>
        <end position="106"/>
    </location>
</feature>
<dbReference type="AlphaFoldDB" id="A0A915JMG5"/>
<reference evidence="3" key="1">
    <citation type="submission" date="2022-11" db="UniProtKB">
        <authorList>
            <consortium name="WormBaseParasite"/>
        </authorList>
    </citation>
    <scope>IDENTIFICATION</scope>
</reference>
<dbReference type="WBParaSite" id="nRc.2.0.1.t27181-RA">
    <property type="protein sequence ID" value="nRc.2.0.1.t27181-RA"/>
    <property type="gene ID" value="nRc.2.0.1.g27181"/>
</dbReference>
<evidence type="ECO:0000313" key="3">
    <source>
        <dbReference type="WBParaSite" id="nRc.2.0.1.t27181-RA"/>
    </source>
</evidence>
<accession>A0A915JMG5</accession>
<name>A0A915JMG5_ROMCU</name>
<proteinExistence type="predicted"/>
<keyword evidence="2" id="KW-1185">Reference proteome</keyword>
<evidence type="ECO:0000256" key="1">
    <source>
        <dbReference type="SAM" id="MobiDB-lite"/>
    </source>
</evidence>
<organism evidence="2 3">
    <name type="scientific">Romanomermis culicivorax</name>
    <name type="common">Nematode worm</name>
    <dbReference type="NCBI Taxonomy" id="13658"/>
    <lineage>
        <taxon>Eukaryota</taxon>
        <taxon>Metazoa</taxon>
        <taxon>Ecdysozoa</taxon>
        <taxon>Nematoda</taxon>
        <taxon>Enoplea</taxon>
        <taxon>Dorylaimia</taxon>
        <taxon>Mermithida</taxon>
        <taxon>Mermithoidea</taxon>
        <taxon>Mermithidae</taxon>
        <taxon>Romanomermis</taxon>
    </lineage>
</organism>
<sequence>MVHRPEPQRLLVVNAPYTPTTPNSSAVFAYSPVGAMMMGGGHGHHHHQPAMLNPLSLPPTPPLGNCSLVAAGGDPSSRFFNFPSPKSSRPSSAGSDASSSGVWRPW</sequence>
<dbReference type="Proteomes" id="UP000887565">
    <property type="component" value="Unplaced"/>
</dbReference>
<protein>
    <submittedName>
        <fullName evidence="3">Uncharacterized protein</fullName>
    </submittedName>
</protein>
<evidence type="ECO:0000313" key="2">
    <source>
        <dbReference type="Proteomes" id="UP000887565"/>
    </source>
</evidence>